<gene>
    <name evidence="13" type="ORF">GCM10023225_29390</name>
</gene>
<keyword evidence="10" id="KW-1208">Phospholipid metabolism</keyword>
<dbReference type="RefSeq" id="WP_345713430.1">
    <property type="nucleotide sequence ID" value="NZ_BAABIL010000501.1"/>
</dbReference>
<name>A0ABP9I7I6_9ACTN</name>
<evidence type="ECO:0000256" key="7">
    <source>
        <dbReference type="ARBA" id="ARBA00023098"/>
    </source>
</evidence>
<evidence type="ECO:0000256" key="1">
    <source>
        <dbReference type="ARBA" id="ARBA00004141"/>
    </source>
</evidence>
<dbReference type="InterPro" id="IPR000462">
    <property type="entry name" value="CDP-OH_P_trans"/>
</dbReference>
<evidence type="ECO:0000256" key="5">
    <source>
        <dbReference type="ARBA" id="ARBA00022692"/>
    </source>
</evidence>
<keyword evidence="3" id="KW-0444">Lipid biosynthesis</keyword>
<proteinExistence type="inferred from homology"/>
<dbReference type="PANTHER" id="PTHR14269:SF62">
    <property type="entry name" value="CDP-DIACYLGLYCEROL--GLYCEROL-3-PHOSPHATE 3-PHOSPHATIDYLTRANSFERASE 1, CHLOROPLASTIC"/>
    <property type="match status" value="1"/>
</dbReference>
<evidence type="ECO:0000256" key="3">
    <source>
        <dbReference type="ARBA" id="ARBA00022516"/>
    </source>
</evidence>
<keyword evidence="5 12" id="KW-0812">Transmembrane</keyword>
<dbReference type="Proteomes" id="UP001501195">
    <property type="component" value="Unassembled WGS sequence"/>
</dbReference>
<comment type="caution">
    <text evidence="13">The sequence shown here is derived from an EMBL/GenBank/DDBJ whole genome shotgun (WGS) entry which is preliminary data.</text>
</comment>
<feature type="transmembrane region" description="Helical" evidence="12">
    <location>
        <begin position="135"/>
        <end position="157"/>
    </location>
</feature>
<dbReference type="PROSITE" id="PS00379">
    <property type="entry name" value="CDP_ALCOHOL_P_TRANSF"/>
    <property type="match status" value="1"/>
</dbReference>
<evidence type="ECO:0000256" key="2">
    <source>
        <dbReference type="ARBA" id="ARBA00010441"/>
    </source>
</evidence>
<keyword evidence="9" id="KW-0594">Phospholipid biosynthesis</keyword>
<evidence type="ECO:0000256" key="10">
    <source>
        <dbReference type="ARBA" id="ARBA00023264"/>
    </source>
</evidence>
<keyword evidence="8 12" id="KW-0472">Membrane</keyword>
<comment type="similarity">
    <text evidence="2 11">Belongs to the CDP-alcohol phosphatidyltransferase class-I family.</text>
</comment>
<protein>
    <submittedName>
        <fullName evidence="13">CDP-alcohol phosphatidyltransferase family protein</fullName>
    </submittedName>
</protein>
<dbReference type="EMBL" id="BAABIL010000501">
    <property type="protein sequence ID" value="GAA4990377.1"/>
    <property type="molecule type" value="Genomic_DNA"/>
</dbReference>
<evidence type="ECO:0000256" key="9">
    <source>
        <dbReference type="ARBA" id="ARBA00023209"/>
    </source>
</evidence>
<feature type="transmembrane region" description="Helical" evidence="12">
    <location>
        <begin position="90"/>
        <end position="115"/>
    </location>
</feature>
<feature type="transmembrane region" description="Helical" evidence="12">
    <location>
        <begin position="164"/>
        <end position="186"/>
    </location>
</feature>
<keyword evidence="6 12" id="KW-1133">Transmembrane helix</keyword>
<evidence type="ECO:0000313" key="13">
    <source>
        <dbReference type="EMBL" id="GAA4990377.1"/>
    </source>
</evidence>
<evidence type="ECO:0000256" key="11">
    <source>
        <dbReference type="RuleBase" id="RU003750"/>
    </source>
</evidence>
<evidence type="ECO:0000256" key="4">
    <source>
        <dbReference type="ARBA" id="ARBA00022679"/>
    </source>
</evidence>
<dbReference type="InterPro" id="IPR004570">
    <property type="entry name" value="Phosphatidylglycerol_P_synth"/>
</dbReference>
<evidence type="ECO:0000256" key="8">
    <source>
        <dbReference type="ARBA" id="ARBA00023136"/>
    </source>
</evidence>
<evidence type="ECO:0000256" key="12">
    <source>
        <dbReference type="SAM" id="Phobius"/>
    </source>
</evidence>
<dbReference type="InterPro" id="IPR050324">
    <property type="entry name" value="CDP-alcohol_PTase-I"/>
</dbReference>
<organism evidence="13 14">
    <name type="scientific">Kineococcus glutinatus</name>
    <dbReference type="NCBI Taxonomy" id="1070872"/>
    <lineage>
        <taxon>Bacteria</taxon>
        <taxon>Bacillati</taxon>
        <taxon>Actinomycetota</taxon>
        <taxon>Actinomycetes</taxon>
        <taxon>Kineosporiales</taxon>
        <taxon>Kineosporiaceae</taxon>
        <taxon>Kineococcus</taxon>
    </lineage>
</organism>
<dbReference type="InterPro" id="IPR043130">
    <property type="entry name" value="CDP-OH_PTrfase_TM_dom"/>
</dbReference>
<comment type="subcellular location">
    <subcellularLocation>
        <location evidence="1">Membrane</location>
        <topology evidence="1">Multi-pass membrane protein</topology>
    </subcellularLocation>
</comment>
<accession>A0ABP9I7I6</accession>
<dbReference type="Pfam" id="PF01066">
    <property type="entry name" value="CDP-OH_P_transf"/>
    <property type="match status" value="1"/>
</dbReference>
<sequence>MGADAAGHDASRPLTGAVSDRVWTLPNALSALRLLLVPVFGVLITRHEDGWALVVLAASGVSDYLDGHLARRWGQVTRLGQALDPLADRLYILVALLGLALRGLVPWWLVALLVARDLLLTAALPALARAGHGPLPVHFLGKLGTFCLLYAFPLLLLGEVSPSLSLVAGSLGWAFALWGAGLYWWAGVLYLRQTRDLLRAARGGGGARSGSGGPGAAR</sequence>
<evidence type="ECO:0000256" key="6">
    <source>
        <dbReference type="ARBA" id="ARBA00022989"/>
    </source>
</evidence>
<keyword evidence="14" id="KW-1185">Reference proteome</keyword>
<dbReference type="InterPro" id="IPR048254">
    <property type="entry name" value="CDP_ALCOHOL_P_TRANSF_CS"/>
</dbReference>
<reference evidence="14" key="1">
    <citation type="journal article" date="2019" name="Int. J. Syst. Evol. Microbiol.">
        <title>The Global Catalogue of Microorganisms (GCM) 10K type strain sequencing project: providing services to taxonomists for standard genome sequencing and annotation.</title>
        <authorList>
            <consortium name="The Broad Institute Genomics Platform"/>
            <consortium name="The Broad Institute Genome Sequencing Center for Infectious Disease"/>
            <person name="Wu L."/>
            <person name="Ma J."/>
        </authorList>
    </citation>
    <scope>NUCLEOTIDE SEQUENCE [LARGE SCALE GENOMIC DNA]</scope>
    <source>
        <strain evidence="14">JCM 18126</strain>
    </source>
</reference>
<keyword evidence="4 11" id="KW-0808">Transferase</keyword>
<keyword evidence="7" id="KW-0443">Lipid metabolism</keyword>
<dbReference type="PANTHER" id="PTHR14269">
    <property type="entry name" value="CDP-DIACYLGLYCEROL--GLYCEROL-3-PHOSPHATE 3-PHOSPHATIDYLTRANSFERASE-RELATED"/>
    <property type="match status" value="1"/>
</dbReference>
<evidence type="ECO:0000313" key="14">
    <source>
        <dbReference type="Proteomes" id="UP001501195"/>
    </source>
</evidence>
<dbReference type="PIRSF" id="PIRSF000847">
    <property type="entry name" value="Phos_ph_gly_syn"/>
    <property type="match status" value="1"/>
</dbReference>
<dbReference type="Gene3D" id="1.20.120.1760">
    <property type="match status" value="1"/>
</dbReference>